<evidence type="ECO:0000313" key="5">
    <source>
        <dbReference type="Proteomes" id="UP000295328"/>
    </source>
</evidence>
<evidence type="ECO:0000256" key="3">
    <source>
        <dbReference type="SAM" id="Phobius"/>
    </source>
</evidence>
<keyword evidence="5" id="KW-1185">Reference proteome</keyword>
<dbReference type="EMBL" id="SCWE01000004">
    <property type="protein sequence ID" value="TDM01276.1"/>
    <property type="molecule type" value="Genomic_DNA"/>
</dbReference>
<dbReference type="PANTHER" id="PTHR30413:SF10">
    <property type="entry name" value="CAPSULE POLYSACCHARIDE EXPORT INNER-MEMBRANE PROTEIN CTRC"/>
    <property type="match status" value="1"/>
</dbReference>
<reference evidence="4 5" key="1">
    <citation type="submission" date="2019-01" db="EMBL/GenBank/DDBJ databases">
        <title>Draft genome sequences of the type strains of six Macrococcus species.</title>
        <authorList>
            <person name="Mazhar S."/>
            <person name="Altermann E."/>
            <person name="Hill C."/>
            <person name="Mcauliffe O."/>
        </authorList>
    </citation>
    <scope>NUCLEOTIDE SEQUENCE [LARGE SCALE GENOMIC DNA]</scope>
    <source>
        <strain evidence="4 5">CCM4809</strain>
    </source>
</reference>
<evidence type="ECO:0000256" key="2">
    <source>
        <dbReference type="ARBA" id="ARBA00022448"/>
    </source>
</evidence>
<evidence type="ECO:0000256" key="1">
    <source>
        <dbReference type="ARBA" id="ARBA00007783"/>
    </source>
</evidence>
<feature type="transmembrane region" description="Helical" evidence="3">
    <location>
        <begin position="97"/>
        <end position="122"/>
    </location>
</feature>
<dbReference type="RefSeq" id="WP_133430378.1">
    <property type="nucleotide sequence ID" value="NZ_BMCC01000004.1"/>
</dbReference>
<feature type="transmembrane region" description="Helical" evidence="3">
    <location>
        <begin position="225"/>
        <end position="242"/>
    </location>
</feature>
<name>A0A4R6BIB6_9STAP</name>
<sequence>MNELTTYIPYIVKNTIIDLRYNLKQYIWWLLVNIVIIFFTFFLMNLMTTTGNNKSRLLFQLSGYLLFFWVAGSLFYSSSLLSRRGFILNITHLPLHVLVNVHIVNFLLQFIVSFAFLVFVAYTNHIPANMSVTGMLYFMILTYLLLIPVGILLSLIEYYSRNMKRNVIIFLILLLISVSILWVPARLPELLIKVLSLNPFYFLINGFQTATVEGTSAFYNIPLHLLFYCELVLMYIWTFYFYKKLKDEINRQS</sequence>
<accession>A0A4R6BIB6</accession>
<dbReference type="AlphaFoldDB" id="A0A4R6BIB6"/>
<dbReference type="GO" id="GO:0015920">
    <property type="term" value="P:lipopolysaccharide transport"/>
    <property type="evidence" value="ECO:0007669"/>
    <property type="project" value="TreeGrafter"/>
</dbReference>
<dbReference type="OrthoDB" id="2417273at2"/>
<dbReference type="Proteomes" id="UP000295328">
    <property type="component" value="Unassembled WGS sequence"/>
</dbReference>
<feature type="transmembrane region" description="Helical" evidence="3">
    <location>
        <begin position="57"/>
        <end position="76"/>
    </location>
</feature>
<comment type="caution">
    <text evidence="4">The sequence shown here is derived from an EMBL/GenBank/DDBJ whole genome shotgun (WGS) entry which is preliminary data.</text>
</comment>
<keyword evidence="2" id="KW-0813">Transport</keyword>
<feature type="transmembrane region" description="Helical" evidence="3">
    <location>
        <begin position="134"/>
        <end position="155"/>
    </location>
</feature>
<feature type="transmembrane region" description="Helical" evidence="3">
    <location>
        <begin position="26"/>
        <end position="45"/>
    </location>
</feature>
<dbReference type="PANTHER" id="PTHR30413">
    <property type="entry name" value="INNER MEMBRANE TRANSPORT PERMEASE"/>
    <property type="match status" value="1"/>
</dbReference>
<feature type="transmembrane region" description="Helical" evidence="3">
    <location>
        <begin position="167"/>
        <end position="185"/>
    </location>
</feature>
<comment type="similarity">
    <text evidence="1">Belongs to the ABC-2 integral membrane protein family.</text>
</comment>
<gene>
    <name evidence="4" type="ORF">ERX37_09170</name>
</gene>
<keyword evidence="3" id="KW-0812">Transmembrane</keyword>
<organism evidence="4 5">
    <name type="scientific">Macrococcus hajekii</name>
    <dbReference type="NCBI Taxonomy" id="198482"/>
    <lineage>
        <taxon>Bacteria</taxon>
        <taxon>Bacillati</taxon>
        <taxon>Bacillota</taxon>
        <taxon>Bacilli</taxon>
        <taxon>Bacillales</taxon>
        <taxon>Staphylococcaceae</taxon>
        <taxon>Macrococcus</taxon>
    </lineage>
</organism>
<keyword evidence="3" id="KW-1133">Transmembrane helix</keyword>
<protein>
    <submittedName>
        <fullName evidence="4">Uncharacterized protein</fullName>
    </submittedName>
</protein>
<proteinExistence type="inferred from homology"/>
<keyword evidence="3" id="KW-0472">Membrane</keyword>
<evidence type="ECO:0000313" key="4">
    <source>
        <dbReference type="EMBL" id="TDM01276.1"/>
    </source>
</evidence>